<sequence length="90" mass="10451">MDDNRVSGGYTLNGTNEIYLTLSIRLHLPRLAHFLLLTRNKLKFDLSFLPCQFSALRRWNYVHSPLCLLNMVQKSIMITTKKHTVMKAVC</sequence>
<dbReference type="STRING" id="435591.BDI_3754"/>
<accession>A6LIC7</accession>
<dbReference type="Proteomes" id="UP000000566">
    <property type="component" value="Chromosome"/>
</dbReference>
<keyword evidence="2" id="KW-1185">Reference proteome</keyword>
<reference evidence="1 2" key="1">
    <citation type="journal article" date="2007" name="PLoS Biol.">
        <title>Evolution of symbiotic bacteria in the distal human intestine.</title>
        <authorList>
            <person name="Xu J."/>
            <person name="Mahowald M.A."/>
            <person name="Ley R.E."/>
            <person name="Lozupone C.A."/>
            <person name="Hamady M."/>
            <person name="Martens E.C."/>
            <person name="Henrissat B."/>
            <person name="Coutinho P.M."/>
            <person name="Minx P."/>
            <person name="Latreille P."/>
            <person name="Cordum H."/>
            <person name="Van Brunt A."/>
            <person name="Kim K."/>
            <person name="Fulton R.S."/>
            <person name="Fulton L.A."/>
            <person name="Clifton S.W."/>
            <person name="Wilson R.K."/>
            <person name="Knight R.D."/>
            <person name="Gordon J.I."/>
        </authorList>
    </citation>
    <scope>NUCLEOTIDE SEQUENCE [LARGE SCALE GENOMIC DNA]</scope>
    <source>
        <strain evidence="2">ATCC 8503 / DSM 20701 / CIP 104284 / JCM 5825 / NCTC 11152</strain>
    </source>
</reference>
<protein>
    <submittedName>
        <fullName evidence="1">Uncharacterized protein</fullName>
    </submittedName>
</protein>
<name>A6LIC7_PARD8</name>
<dbReference type="PaxDb" id="435591-BDI_3754"/>
<organism evidence="1 2">
    <name type="scientific">Parabacteroides distasonis (strain ATCC 8503 / DSM 20701 / CIP 104284 / JCM 5825 / NCTC 11152)</name>
    <dbReference type="NCBI Taxonomy" id="435591"/>
    <lineage>
        <taxon>Bacteria</taxon>
        <taxon>Pseudomonadati</taxon>
        <taxon>Bacteroidota</taxon>
        <taxon>Bacteroidia</taxon>
        <taxon>Bacteroidales</taxon>
        <taxon>Tannerellaceae</taxon>
        <taxon>Parabacteroides</taxon>
    </lineage>
</organism>
<evidence type="ECO:0000313" key="1">
    <source>
        <dbReference type="EMBL" id="ABR45441.1"/>
    </source>
</evidence>
<dbReference type="EMBL" id="CP000140">
    <property type="protein sequence ID" value="ABR45441.1"/>
    <property type="molecule type" value="Genomic_DNA"/>
</dbReference>
<evidence type="ECO:0000313" key="2">
    <source>
        <dbReference type="Proteomes" id="UP000000566"/>
    </source>
</evidence>
<gene>
    <name evidence="1" type="ordered locus">BDI_3754</name>
</gene>
<dbReference type="KEGG" id="pdi:BDI_3754"/>
<dbReference type="HOGENOM" id="CLU_2438110_0_0_10"/>
<dbReference type="AlphaFoldDB" id="A6LIC7"/>
<proteinExistence type="predicted"/>